<dbReference type="AlphaFoldDB" id="A0A8H7Y8A3"/>
<proteinExistence type="predicted"/>
<dbReference type="EMBL" id="JAFIQS010000002">
    <property type="protein sequence ID" value="KAG5172963.1"/>
    <property type="molecule type" value="Genomic_DNA"/>
</dbReference>
<reference evidence="1" key="1">
    <citation type="submission" date="2021-02" db="EMBL/GenBank/DDBJ databases">
        <title>Psilocybe cubensis genome.</title>
        <authorList>
            <person name="Mckernan K.J."/>
            <person name="Crawford S."/>
            <person name="Trippe A."/>
            <person name="Kane L.T."/>
            <person name="Mclaughlin S."/>
        </authorList>
    </citation>
    <scope>NUCLEOTIDE SEQUENCE [LARGE SCALE GENOMIC DNA]</scope>
    <source>
        <strain evidence="1">MGC-MH-2018</strain>
    </source>
</reference>
<organism evidence="1">
    <name type="scientific">Psilocybe cubensis</name>
    <name type="common">Psychedelic mushroom</name>
    <name type="synonym">Stropharia cubensis</name>
    <dbReference type="NCBI Taxonomy" id="181762"/>
    <lineage>
        <taxon>Eukaryota</taxon>
        <taxon>Fungi</taxon>
        <taxon>Dikarya</taxon>
        <taxon>Basidiomycota</taxon>
        <taxon>Agaricomycotina</taxon>
        <taxon>Agaricomycetes</taxon>
        <taxon>Agaricomycetidae</taxon>
        <taxon>Agaricales</taxon>
        <taxon>Agaricineae</taxon>
        <taxon>Strophariaceae</taxon>
        <taxon>Psilocybe</taxon>
    </lineage>
</organism>
<name>A0A8H7Y8A3_PSICU</name>
<protein>
    <submittedName>
        <fullName evidence="1">Uncharacterized protein</fullName>
    </submittedName>
</protein>
<accession>A0A8H7Y8A3</accession>
<evidence type="ECO:0000313" key="1">
    <source>
        <dbReference type="EMBL" id="KAG5172963.1"/>
    </source>
</evidence>
<dbReference type="OrthoDB" id="3061550at2759"/>
<sequence>MGYSSDSTLPAGVVAEEIVKHDGINLDLSSRKKIVIMPMLNKEATARSKSGAPPKTLILGTSVFSRMKVTKKNQRINADAASNKQHLTRPCVEKVGDMETEDVLSSIEFECDPKAAIPMATSACTKGADAVECEAALQSRKVEINPLPLEQDEPSPYADEYAKCGCRLDETQCPRCRILKLTDM</sequence>
<gene>
    <name evidence="1" type="ORF">JR316_002468</name>
</gene>
<comment type="caution">
    <text evidence="1">The sequence shown here is derived from an EMBL/GenBank/DDBJ whole genome shotgun (WGS) entry which is preliminary data.</text>
</comment>